<comment type="similarity">
    <text evidence="1">Belongs to the UPF0301 (AlgH) family.</text>
</comment>
<dbReference type="InterPro" id="IPR003774">
    <property type="entry name" value="AlgH-like"/>
</dbReference>
<dbReference type="SUPFAM" id="SSF143456">
    <property type="entry name" value="VC0467-like"/>
    <property type="match status" value="1"/>
</dbReference>
<organism evidence="2">
    <name type="scientific">uncultured Propionibacteriaceae bacterium</name>
    <dbReference type="NCBI Taxonomy" id="257457"/>
    <lineage>
        <taxon>Bacteria</taxon>
        <taxon>Bacillati</taxon>
        <taxon>Actinomycetota</taxon>
        <taxon>Actinomycetes</taxon>
        <taxon>Propionibacteriales</taxon>
        <taxon>Propionibacteriaceae</taxon>
        <taxon>environmental samples</taxon>
    </lineage>
</organism>
<sequence length="187" mass="20190">MSRREPVPGSLLVASILLADGVFNQTVVLVLDSDDDGALGVILNEISQTPLNAVLPDWVGAVSEPKMLFHGGPVSPNGAICLASVAARGEEPPGWRPLFENVGLLHLDTPIEIVSGAYQDLRIFAGYAGWGAGQLQAELAQGMWHVVDAEYDDVFGTQPVQLWRTVLRRQAGELAFFSTWVEDPELN</sequence>
<accession>A0A6J4N066</accession>
<evidence type="ECO:0000313" key="2">
    <source>
        <dbReference type="EMBL" id="CAA9373788.1"/>
    </source>
</evidence>
<dbReference type="PANTHER" id="PTHR30327">
    <property type="entry name" value="UNCHARACTERIZED PROTEIN YQGE"/>
    <property type="match status" value="1"/>
</dbReference>
<dbReference type="PANTHER" id="PTHR30327:SF1">
    <property type="entry name" value="UPF0301 PROTEIN YQGE"/>
    <property type="match status" value="1"/>
</dbReference>
<dbReference type="EMBL" id="CADCUO010000022">
    <property type="protein sequence ID" value="CAA9373788.1"/>
    <property type="molecule type" value="Genomic_DNA"/>
</dbReference>
<protein>
    <submittedName>
        <fullName evidence="2">UPF0301 protein YqgE</fullName>
    </submittedName>
</protein>
<dbReference type="GO" id="GO:0005829">
    <property type="term" value="C:cytosol"/>
    <property type="evidence" value="ECO:0007669"/>
    <property type="project" value="TreeGrafter"/>
</dbReference>
<evidence type="ECO:0000256" key="1">
    <source>
        <dbReference type="ARBA" id="ARBA00009600"/>
    </source>
</evidence>
<dbReference type="Pfam" id="PF02622">
    <property type="entry name" value="DUF179"/>
    <property type="match status" value="1"/>
</dbReference>
<reference evidence="2" key="1">
    <citation type="submission" date="2020-02" db="EMBL/GenBank/DDBJ databases">
        <authorList>
            <person name="Meier V. D."/>
        </authorList>
    </citation>
    <scope>NUCLEOTIDE SEQUENCE</scope>
    <source>
        <strain evidence="2">AVDCRST_MAG75</strain>
    </source>
</reference>
<proteinExistence type="inferred from homology"/>
<gene>
    <name evidence="2" type="ORF">AVDCRST_MAG75-341</name>
</gene>
<dbReference type="NCBIfam" id="NF001270">
    <property type="entry name" value="PRK00228.2-2"/>
    <property type="match status" value="1"/>
</dbReference>
<dbReference type="AlphaFoldDB" id="A0A6J4N066"/>
<dbReference type="Gene3D" id="3.40.1740.10">
    <property type="entry name" value="VC0467-like"/>
    <property type="match status" value="1"/>
</dbReference>
<name>A0A6J4N066_9ACTN</name>